<dbReference type="AlphaFoldDB" id="H1XQ24"/>
<name>H1XQ24_CALAY</name>
<dbReference type="InParanoid" id="H1XQ24"/>
<dbReference type="RefSeq" id="WP_006929562.1">
    <property type="nucleotide sequence ID" value="NZ_CM001402.1"/>
</dbReference>
<evidence type="ECO:0000313" key="2">
    <source>
        <dbReference type="EMBL" id="EHO42275.1"/>
    </source>
</evidence>
<sequence>MESVKLDVLRQTAIKDSQKPTTNKEEEKLRASAKQLEGLFLTFVLKAMEKTIPRFDDKKQSNNLVSMMFSSVMGEDLAQRGGVGLAEFIYRNMHKGDNSAQNLELPAQNWIDLVPQNIISGRNNE</sequence>
<proteinExistence type="predicted"/>
<dbReference type="EMBL" id="CM001402">
    <property type="protein sequence ID" value="EHO42275.1"/>
    <property type="molecule type" value="Genomic_DNA"/>
</dbReference>
<accession>H1XQ24</accession>
<dbReference type="STRING" id="880073.Cabys_1501"/>
<reference evidence="1 4" key="2">
    <citation type="submission" date="2016-11" db="EMBL/GenBank/DDBJ databases">
        <title>Genomic analysis of Caldithrix abyssi and proposal of a novel bacterial phylum Caldithrichaeota.</title>
        <authorList>
            <person name="Kublanov I."/>
            <person name="Sigalova O."/>
            <person name="Gavrilov S."/>
            <person name="Lebedinsky A."/>
            <person name="Ivanova N."/>
            <person name="Daum C."/>
            <person name="Reddy T."/>
            <person name="Klenk H.P."/>
            <person name="Goker M."/>
            <person name="Reva O."/>
            <person name="Miroshnichenko M."/>
            <person name="Kyprides N."/>
            <person name="Woyke T."/>
            <person name="Gelfand M."/>
        </authorList>
    </citation>
    <scope>NUCLEOTIDE SEQUENCE [LARGE SCALE GENOMIC DNA]</scope>
    <source>
        <strain evidence="1 4">LF13</strain>
    </source>
</reference>
<dbReference type="Proteomes" id="UP000183868">
    <property type="component" value="Chromosome"/>
</dbReference>
<evidence type="ECO:0000313" key="3">
    <source>
        <dbReference type="Proteomes" id="UP000004671"/>
    </source>
</evidence>
<dbReference type="PaxDb" id="880073-Calab_2665"/>
<protein>
    <submittedName>
        <fullName evidence="1">Rod binding protein</fullName>
    </submittedName>
</protein>
<dbReference type="Proteomes" id="UP000004671">
    <property type="component" value="Chromosome"/>
</dbReference>
<evidence type="ECO:0000313" key="1">
    <source>
        <dbReference type="EMBL" id="APF18250.1"/>
    </source>
</evidence>
<gene>
    <name evidence="1" type="ORF">Cabys_1501</name>
    <name evidence="2" type="ORF">Calab_2665</name>
</gene>
<dbReference type="OrthoDB" id="9796740at2"/>
<evidence type="ECO:0000313" key="4">
    <source>
        <dbReference type="Proteomes" id="UP000183868"/>
    </source>
</evidence>
<dbReference type="EMBL" id="CP018099">
    <property type="protein sequence ID" value="APF18250.1"/>
    <property type="molecule type" value="Genomic_DNA"/>
</dbReference>
<organism evidence="2 3">
    <name type="scientific">Caldithrix abyssi DSM 13497</name>
    <dbReference type="NCBI Taxonomy" id="880073"/>
    <lineage>
        <taxon>Bacteria</taxon>
        <taxon>Pseudomonadati</taxon>
        <taxon>Calditrichota</taxon>
        <taxon>Calditrichia</taxon>
        <taxon>Calditrichales</taxon>
        <taxon>Calditrichaceae</taxon>
        <taxon>Caldithrix</taxon>
    </lineage>
</organism>
<reference evidence="2 3" key="1">
    <citation type="submission" date="2011-09" db="EMBL/GenBank/DDBJ databases">
        <title>The permanent draft genome of Caldithrix abyssi DSM 13497.</title>
        <authorList>
            <consortium name="US DOE Joint Genome Institute (JGI-PGF)"/>
            <person name="Lucas S."/>
            <person name="Han J."/>
            <person name="Lapidus A."/>
            <person name="Bruce D."/>
            <person name="Goodwin L."/>
            <person name="Pitluck S."/>
            <person name="Peters L."/>
            <person name="Kyrpides N."/>
            <person name="Mavromatis K."/>
            <person name="Ivanova N."/>
            <person name="Mikhailova N."/>
            <person name="Chertkov O."/>
            <person name="Detter J.C."/>
            <person name="Tapia R."/>
            <person name="Han C."/>
            <person name="Land M."/>
            <person name="Hauser L."/>
            <person name="Markowitz V."/>
            <person name="Cheng J.-F."/>
            <person name="Hugenholtz P."/>
            <person name="Woyke T."/>
            <person name="Wu D."/>
            <person name="Spring S."/>
            <person name="Brambilla E."/>
            <person name="Klenk H.-P."/>
            <person name="Eisen J.A."/>
        </authorList>
    </citation>
    <scope>NUCLEOTIDE SEQUENCE [LARGE SCALE GENOMIC DNA]</scope>
    <source>
        <strain evidence="2 3">DSM 13497</strain>
    </source>
</reference>
<dbReference type="HOGENOM" id="CLU_1988501_0_0_0"/>
<dbReference type="KEGG" id="caby:Cabys_1501"/>
<keyword evidence="3" id="KW-1185">Reference proteome</keyword>